<dbReference type="STRING" id="29760.D7T6L1"/>
<dbReference type="PRINTS" id="PR00461">
    <property type="entry name" value="PLPEROXIDASE"/>
</dbReference>
<organism evidence="17 18">
    <name type="scientific">Vitis vinifera</name>
    <name type="common">Grape</name>
    <dbReference type="NCBI Taxonomy" id="29760"/>
    <lineage>
        <taxon>Eukaryota</taxon>
        <taxon>Viridiplantae</taxon>
        <taxon>Streptophyta</taxon>
        <taxon>Embryophyta</taxon>
        <taxon>Tracheophyta</taxon>
        <taxon>Spermatophyta</taxon>
        <taxon>Magnoliopsida</taxon>
        <taxon>eudicotyledons</taxon>
        <taxon>Gunneridae</taxon>
        <taxon>Pentapetalae</taxon>
        <taxon>rosids</taxon>
        <taxon>Vitales</taxon>
        <taxon>Vitaceae</taxon>
        <taxon>Viteae</taxon>
        <taxon>Vitis</taxon>
    </lineage>
</organism>
<evidence type="ECO:0000256" key="4">
    <source>
        <dbReference type="ARBA" id="ARBA00012313"/>
    </source>
</evidence>
<dbReference type="Gene3D" id="1.10.420.10">
    <property type="entry name" value="Peroxidase, domain 2"/>
    <property type="match status" value="1"/>
</dbReference>
<dbReference type="OMA" id="ANKLWRE"/>
<sequence>MTVLFGAVMHQCYWIQLKIRLLRKKRYRTGHCQDTMLLMISKLKLKKSVLEWFHVLISWLWLLGMLFRTKPMWQVLTGRKDGRVSLASDIPGNLPPPTADFTSLQQLFASKGLDVMDLVALSGAHTIGVSHCSVIARRLYNFTGKGDADPSLEPDYANKLWRECGSPLNPSTTVDMDPDQSSLSFDSHYFKIVSQNKGLFQSDATLLTNPQSAQMVEMLQHGRLFFVRFAQSMKKMGGIGVLTGDEGEIRKHCSLVNA</sequence>
<evidence type="ECO:0000256" key="13">
    <source>
        <dbReference type="PIRSR" id="PIRSR600823-2"/>
    </source>
</evidence>
<keyword evidence="10 14" id="KW-0408">Iron</keyword>
<dbReference type="eggNOG" id="ENOG502QQZ7">
    <property type="taxonomic scope" value="Eukaryota"/>
</dbReference>
<keyword evidence="8 14" id="KW-0479">Metal-binding</keyword>
<keyword evidence="7" id="KW-0349">Heme</keyword>
<feature type="binding site" description="axial binding residue" evidence="14">
    <location>
        <position position="125"/>
    </location>
    <ligand>
        <name>heme b</name>
        <dbReference type="ChEBI" id="CHEBI:60344"/>
    </ligand>
    <ligandPart>
        <name>Fe</name>
        <dbReference type="ChEBI" id="CHEBI:18248"/>
    </ligandPart>
</feature>
<dbReference type="FunFam" id="1.10.420.10:FF:000008">
    <property type="entry name" value="Peroxidase"/>
    <property type="match status" value="1"/>
</dbReference>
<evidence type="ECO:0000256" key="7">
    <source>
        <dbReference type="ARBA" id="ARBA00022617"/>
    </source>
</evidence>
<comment type="catalytic activity">
    <reaction evidence="1">
        <text>2 a phenolic donor + H2O2 = 2 a phenolic radical donor + 2 H2O</text>
        <dbReference type="Rhea" id="RHEA:56136"/>
        <dbReference type="ChEBI" id="CHEBI:15377"/>
        <dbReference type="ChEBI" id="CHEBI:16240"/>
        <dbReference type="ChEBI" id="CHEBI:139520"/>
        <dbReference type="ChEBI" id="CHEBI:139521"/>
        <dbReference type="EC" id="1.11.1.7"/>
    </reaction>
</comment>
<dbReference type="InterPro" id="IPR019793">
    <property type="entry name" value="Peroxidases_heam-ligand_BS"/>
</dbReference>
<dbReference type="GO" id="GO:0140825">
    <property type="term" value="F:lactoperoxidase activity"/>
    <property type="evidence" value="ECO:0007669"/>
    <property type="project" value="UniProtKB-EC"/>
</dbReference>
<dbReference type="InterPro" id="IPR010255">
    <property type="entry name" value="Haem_peroxidase_sf"/>
</dbReference>
<dbReference type="HOGENOM" id="CLU_010543_7_0_1"/>
<dbReference type="InterPro" id="IPR000823">
    <property type="entry name" value="Peroxidase_pln"/>
</dbReference>
<evidence type="ECO:0000313" key="17">
    <source>
        <dbReference type="EMBL" id="CBI26132.3"/>
    </source>
</evidence>
<dbReference type="Gene3D" id="1.10.520.10">
    <property type="match status" value="1"/>
</dbReference>
<evidence type="ECO:0000256" key="3">
    <source>
        <dbReference type="ARBA" id="ARBA00006873"/>
    </source>
</evidence>
<feature type="binding site" evidence="14">
    <location>
        <position position="177"/>
    </location>
    <ligand>
        <name>Ca(2+)</name>
        <dbReference type="ChEBI" id="CHEBI:29108"/>
        <label>2</label>
    </ligand>
</feature>
<dbReference type="GO" id="GO:0020037">
    <property type="term" value="F:heme binding"/>
    <property type="evidence" value="ECO:0007669"/>
    <property type="project" value="InterPro"/>
</dbReference>
<evidence type="ECO:0000313" key="18">
    <source>
        <dbReference type="Proteomes" id="UP000009183"/>
    </source>
</evidence>
<evidence type="ECO:0000256" key="8">
    <source>
        <dbReference type="ARBA" id="ARBA00022723"/>
    </source>
</evidence>
<evidence type="ECO:0000256" key="5">
    <source>
        <dbReference type="ARBA" id="ARBA00022525"/>
    </source>
</evidence>
<dbReference type="GO" id="GO:0006979">
    <property type="term" value="P:response to oxidative stress"/>
    <property type="evidence" value="ECO:0007669"/>
    <property type="project" value="InterPro"/>
</dbReference>
<dbReference type="GO" id="GO:0009505">
    <property type="term" value="C:plant-type cell wall"/>
    <property type="evidence" value="ECO:0000318"/>
    <property type="project" value="GO_Central"/>
</dbReference>
<feature type="domain" description="Plant heme peroxidase family profile" evidence="16">
    <location>
        <begin position="71"/>
        <end position="257"/>
    </location>
</feature>
<evidence type="ECO:0000256" key="10">
    <source>
        <dbReference type="ARBA" id="ARBA00023004"/>
    </source>
</evidence>
<dbReference type="Pfam" id="PF00141">
    <property type="entry name" value="peroxidase"/>
    <property type="match status" value="1"/>
</dbReference>
<proteinExistence type="inferred from homology"/>
<dbReference type="Proteomes" id="UP000009183">
    <property type="component" value="Chromosome 5"/>
</dbReference>
<dbReference type="EC" id="1.11.1.7" evidence="4"/>
<dbReference type="PRINTS" id="PR00458">
    <property type="entry name" value="PEROXIDASE"/>
</dbReference>
<dbReference type="GO" id="GO:0042744">
    <property type="term" value="P:hydrogen peroxide catabolic process"/>
    <property type="evidence" value="ECO:0007669"/>
    <property type="project" value="UniProtKB-KW"/>
</dbReference>
<keyword evidence="14" id="KW-0106">Calcium</keyword>
<evidence type="ECO:0000256" key="6">
    <source>
        <dbReference type="ARBA" id="ARBA00022559"/>
    </source>
</evidence>
<comment type="similarity">
    <text evidence="3">Belongs to the peroxidase family. Ascorbate peroxidase subfamily.</text>
</comment>
<dbReference type="GO" id="GO:0004601">
    <property type="term" value="F:peroxidase activity"/>
    <property type="evidence" value="ECO:0000318"/>
    <property type="project" value="GO_Central"/>
</dbReference>
<comment type="function">
    <text evidence="2">Removal of H(2)O(2), oxidation of toxic reductants, biosynthesis and degradation of lignin, suberization, auxin catabolism, response to environmental stresses such as wounding, pathogen attack and oxidative stress. These functions might be dependent on each isozyme/isoform in each plant tissue.</text>
</comment>
<dbReference type="PROSITE" id="PS00435">
    <property type="entry name" value="PEROXIDASE_1"/>
    <property type="match status" value="1"/>
</dbReference>
<reference evidence="18" key="1">
    <citation type="journal article" date="2007" name="Nature">
        <title>The grapevine genome sequence suggests ancestral hexaploidization in major angiosperm phyla.</title>
        <authorList>
            <consortium name="The French-Italian Public Consortium for Grapevine Genome Characterization."/>
            <person name="Jaillon O."/>
            <person name="Aury J.-M."/>
            <person name="Noel B."/>
            <person name="Policriti A."/>
            <person name="Clepet C."/>
            <person name="Casagrande A."/>
            <person name="Choisne N."/>
            <person name="Aubourg S."/>
            <person name="Vitulo N."/>
            <person name="Jubin C."/>
            <person name="Vezzi A."/>
            <person name="Legeai F."/>
            <person name="Hugueney P."/>
            <person name="Dasilva C."/>
            <person name="Horner D."/>
            <person name="Mica E."/>
            <person name="Jublot D."/>
            <person name="Poulain J."/>
            <person name="Bruyere C."/>
            <person name="Billault A."/>
            <person name="Segurens B."/>
            <person name="Gouyvenoux M."/>
            <person name="Ugarte E."/>
            <person name="Cattonaro F."/>
            <person name="Anthouard V."/>
            <person name="Vico V."/>
            <person name="Del Fabbro C."/>
            <person name="Alaux M."/>
            <person name="Di Gaspero G."/>
            <person name="Dumas V."/>
            <person name="Felice N."/>
            <person name="Paillard S."/>
            <person name="Juman I."/>
            <person name="Moroldo M."/>
            <person name="Scalabrin S."/>
            <person name="Canaguier A."/>
            <person name="Le Clainche I."/>
            <person name="Malacrida G."/>
            <person name="Durand E."/>
            <person name="Pesole G."/>
            <person name="Laucou V."/>
            <person name="Chatelet P."/>
            <person name="Merdinoglu D."/>
            <person name="Delledonne M."/>
            <person name="Pezzotti M."/>
            <person name="Lecharny A."/>
            <person name="Scarpelli C."/>
            <person name="Artiguenave F."/>
            <person name="Pe M.E."/>
            <person name="Valle G."/>
            <person name="Morgante M."/>
            <person name="Caboche M."/>
            <person name="Adam-Blondon A.-F."/>
            <person name="Weissenbach J."/>
            <person name="Quetier F."/>
            <person name="Wincker P."/>
        </authorList>
    </citation>
    <scope>NUCLEOTIDE SEQUENCE [LARGE SCALE GENOMIC DNA]</scope>
    <source>
        <strain evidence="18">cv. Pinot noir / PN40024</strain>
    </source>
</reference>
<evidence type="ECO:0000256" key="14">
    <source>
        <dbReference type="PIRSR" id="PIRSR600823-3"/>
    </source>
</evidence>
<keyword evidence="6" id="KW-0575">Peroxidase</keyword>
<keyword evidence="12" id="KW-0376">Hydrogen peroxide</keyword>
<keyword evidence="11" id="KW-0325">Glycoprotein</keyword>
<dbReference type="SUPFAM" id="SSF48113">
    <property type="entry name" value="Heme-dependent peroxidases"/>
    <property type="match status" value="1"/>
</dbReference>
<evidence type="ECO:0000256" key="12">
    <source>
        <dbReference type="ARBA" id="ARBA00023324"/>
    </source>
</evidence>
<feature type="disulfide bond" evidence="15">
    <location>
        <begin position="132"/>
        <end position="164"/>
    </location>
</feature>
<name>D7T6L1_VITVI</name>
<keyword evidence="15" id="KW-1015">Disulfide bond</keyword>
<dbReference type="AlphaFoldDB" id="D7T6L1"/>
<evidence type="ECO:0000256" key="11">
    <source>
        <dbReference type="ARBA" id="ARBA00023180"/>
    </source>
</evidence>
<dbReference type="PROSITE" id="PS50873">
    <property type="entry name" value="PEROXIDASE_4"/>
    <property type="match status" value="1"/>
</dbReference>
<accession>D7T6L1</accession>
<dbReference type="PANTHER" id="PTHR31235">
    <property type="entry name" value="PEROXIDASE 25-RELATED"/>
    <property type="match status" value="1"/>
</dbReference>
<feature type="binding site" evidence="14">
    <location>
        <position position="186"/>
    </location>
    <ligand>
        <name>Ca(2+)</name>
        <dbReference type="ChEBI" id="CHEBI:29108"/>
        <label>2</label>
    </ligand>
</feature>
<keyword evidence="5" id="KW-0964">Secreted</keyword>
<comment type="cofactor">
    <cofactor evidence="14">
        <name>Ca(2+)</name>
        <dbReference type="ChEBI" id="CHEBI:29108"/>
    </cofactor>
    <text evidence="14">Binds 2 calcium ions per subunit.</text>
</comment>
<keyword evidence="9" id="KW-0560">Oxidoreductase</keyword>
<comment type="cofactor">
    <cofactor evidence="14">
        <name>heme b</name>
        <dbReference type="ChEBI" id="CHEBI:60344"/>
    </cofactor>
    <text evidence="14">Binds 1 heme b (iron(II)-protoporphyrin IX) group per subunit.</text>
</comment>
<feature type="binding site" evidence="14">
    <location>
        <position position="126"/>
    </location>
    <ligand>
        <name>Ca(2+)</name>
        <dbReference type="ChEBI" id="CHEBI:29108"/>
        <label>2</label>
    </ligand>
</feature>
<evidence type="ECO:0000259" key="16">
    <source>
        <dbReference type="PROSITE" id="PS50873"/>
    </source>
</evidence>
<gene>
    <name evidence="17" type="ordered locus">VIT_05s0020g02110</name>
</gene>
<evidence type="ECO:0000256" key="1">
    <source>
        <dbReference type="ARBA" id="ARBA00000189"/>
    </source>
</evidence>
<protein>
    <recommendedName>
        <fullName evidence="4">peroxidase</fullName>
        <ecNumber evidence="4">1.11.1.7</ecNumber>
    </recommendedName>
</protein>
<dbReference type="EMBL" id="FN595749">
    <property type="protein sequence ID" value="CBI26132.3"/>
    <property type="molecule type" value="Genomic_DNA"/>
</dbReference>
<evidence type="ECO:0000256" key="9">
    <source>
        <dbReference type="ARBA" id="ARBA00023002"/>
    </source>
</evidence>
<dbReference type="GO" id="GO:0046872">
    <property type="term" value="F:metal ion binding"/>
    <property type="evidence" value="ECO:0007669"/>
    <property type="project" value="UniProtKB-KW"/>
</dbReference>
<dbReference type="GO" id="GO:0006950">
    <property type="term" value="P:response to stress"/>
    <property type="evidence" value="ECO:0000318"/>
    <property type="project" value="GO_Central"/>
</dbReference>
<evidence type="ECO:0000256" key="2">
    <source>
        <dbReference type="ARBA" id="ARBA00002322"/>
    </source>
</evidence>
<evidence type="ECO:0000256" key="15">
    <source>
        <dbReference type="PIRSR" id="PIRSR600823-5"/>
    </source>
</evidence>
<dbReference type="InParanoid" id="D7T6L1"/>
<feature type="binding site" evidence="13">
    <location>
        <position position="95"/>
    </location>
    <ligand>
        <name>substrate</name>
    </ligand>
</feature>
<dbReference type="InterPro" id="IPR002016">
    <property type="entry name" value="Haem_peroxidase"/>
</dbReference>
<keyword evidence="18" id="KW-1185">Reference proteome</keyword>
<dbReference type="PaxDb" id="29760-VIT_05s0020g02110.t01"/>